<evidence type="ECO:0000313" key="2">
    <source>
        <dbReference type="EMBL" id="KAB2637176.1"/>
    </source>
</evidence>
<organism evidence="2 3">
    <name type="scientific">Pyrus ussuriensis x Pyrus communis</name>
    <dbReference type="NCBI Taxonomy" id="2448454"/>
    <lineage>
        <taxon>Eukaryota</taxon>
        <taxon>Viridiplantae</taxon>
        <taxon>Streptophyta</taxon>
        <taxon>Embryophyta</taxon>
        <taxon>Tracheophyta</taxon>
        <taxon>Spermatophyta</taxon>
        <taxon>Magnoliopsida</taxon>
        <taxon>eudicotyledons</taxon>
        <taxon>Gunneridae</taxon>
        <taxon>Pentapetalae</taxon>
        <taxon>rosids</taxon>
        <taxon>fabids</taxon>
        <taxon>Rosales</taxon>
        <taxon>Rosaceae</taxon>
        <taxon>Amygdaloideae</taxon>
        <taxon>Maleae</taxon>
        <taxon>Pyrus</taxon>
    </lineage>
</organism>
<keyword evidence="3" id="KW-1185">Reference proteome</keyword>
<reference evidence="2 3" key="1">
    <citation type="submission" date="2019-09" db="EMBL/GenBank/DDBJ databases">
        <authorList>
            <person name="Ou C."/>
        </authorList>
    </citation>
    <scope>NUCLEOTIDE SEQUENCE [LARGE SCALE GENOMIC DNA]</scope>
    <source>
        <strain evidence="2">S2</strain>
        <tissue evidence="2">Leaf</tissue>
    </source>
</reference>
<proteinExistence type="predicted"/>
<protein>
    <submittedName>
        <fullName evidence="2">Cation-chloride cotransporter 1-like</fullName>
    </submittedName>
</protein>
<feature type="compositionally biased region" description="Acidic residues" evidence="1">
    <location>
        <begin position="1"/>
        <end position="11"/>
    </location>
</feature>
<accession>A0A5N5IAF9</accession>
<dbReference type="AlphaFoldDB" id="A0A5N5IAF9"/>
<dbReference type="Proteomes" id="UP000327157">
    <property type="component" value="Chromosome 5"/>
</dbReference>
<reference evidence="3" key="2">
    <citation type="submission" date="2019-10" db="EMBL/GenBank/DDBJ databases">
        <title>A de novo genome assembly of a pear dwarfing rootstock.</title>
        <authorList>
            <person name="Wang F."/>
            <person name="Wang J."/>
            <person name="Li S."/>
            <person name="Zhang Y."/>
            <person name="Fang M."/>
            <person name="Ma L."/>
            <person name="Zhao Y."/>
            <person name="Jiang S."/>
        </authorList>
    </citation>
    <scope>NUCLEOTIDE SEQUENCE [LARGE SCALE GENOMIC DNA]</scope>
</reference>
<gene>
    <name evidence="2" type="ORF">D8674_027710</name>
</gene>
<evidence type="ECO:0000313" key="3">
    <source>
        <dbReference type="Proteomes" id="UP000327157"/>
    </source>
</evidence>
<sequence length="73" mass="8113">MDNADVEAGAEEEFRGQMGRKYRPVVDDDRAVLEMSSMDPSSSSSSSSSLPVHQASLKYVRFLYLRLRDLNGG</sequence>
<reference evidence="2 3" key="3">
    <citation type="submission" date="2019-11" db="EMBL/GenBank/DDBJ databases">
        <title>A de novo genome assembly of a pear dwarfing rootstock.</title>
        <authorList>
            <person name="Wang F."/>
            <person name="Wang J."/>
            <person name="Li S."/>
            <person name="Zhang Y."/>
            <person name="Fang M."/>
            <person name="Ma L."/>
            <person name="Zhao Y."/>
            <person name="Jiang S."/>
        </authorList>
    </citation>
    <scope>NUCLEOTIDE SEQUENCE [LARGE SCALE GENOMIC DNA]</scope>
    <source>
        <strain evidence="2">S2</strain>
        <tissue evidence="2">Leaf</tissue>
    </source>
</reference>
<comment type="caution">
    <text evidence="2">The sequence shown here is derived from an EMBL/GenBank/DDBJ whole genome shotgun (WGS) entry which is preliminary data.</text>
</comment>
<evidence type="ECO:0000256" key="1">
    <source>
        <dbReference type="SAM" id="MobiDB-lite"/>
    </source>
</evidence>
<feature type="compositionally biased region" description="Low complexity" evidence="1">
    <location>
        <begin position="36"/>
        <end position="49"/>
    </location>
</feature>
<dbReference type="EMBL" id="SMOL01000004">
    <property type="protein sequence ID" value="KAB2637176.1"/>
    <property type="molecule type" value="Genomic_DNA"/>
</dbReference>
<dbReference type="OrthoDB" id="2020542at2759"/>
<name>A0A5N5IAF9_9ROSA</name>
<feature type="region of interest" description="Disordered" evidence="1">
    <location>
        <begin position="1"/>
        <end position="52"/>
    </location>
</feature>